<dbReference type="RefSeq" id="WP_013490441.1">
    <property type="nucleotide sequence ID" value="NC_014829.1"/>
</dbReference>
<proteinExistence type="predicted"/>
<dbReference type="Proteomes" id="UP000001401">
    <property type="component" value="Chromosome"/>
</dbReference>
<feature type="signal peptide" evidence="1">
    <location>
        <begin position="1"/>
        <end position="20"/>
    </location>
</feature>
<organism evidence="2 3">
    <name type="scientific">Evansella cellulosilytica (strain ATCC 21833 / DSM 2522 / FERM P-1141 / JCM 9156 / N-4)</name>
    <name type="common">Bacillus cellulosilyticus</name>
    <dbReference type="NCBI Taxonomy" id="649639"/>
    <lineage>
        <taxon>Bacteria</taxon>
        <taxon>Bacillati</taxon>
        <taxon>Bacillota</taxon>
        <taxon>Bacilli</taxon>
        <taxon>Bacillales</taxon>
        <taxon>Bacillaceae</taxon>
        <taxon>Evansella</taxon>
    </lineage>
</organism>
<evidence type="ECO:0008006" key="4">
    <source>
        <dbReference type="Google" id="ProtNLM"/>
    </source>
</evidence>
<dbReference type="HOGENOM" id="CLU_1400013_0_0_9"/>
<dbReference type="STRING" id="649639.Bcell_3871"/>
<reference evidence="2 3" key="1">
    <citation type="submission" date="2010-12" db="EMBL/GenBank/DDBJ databases">
        <title>Complete sequence of Bacillus cellulosilyticus DSM 2522.</title>
        <authorList>
            <consortium name="US DOE Joint Genome Institute"/>
            <person name="Lucas S."/>
            <person name="Copeland A."/>
            <person name="Lapidus A."/>
            <person name="Cheng J.-F."/>
            <person name="Bruce D."/>
            <person name="Goodwin L."/>
            <person name="Pitluck S."/>
            <person name="Chertkov O."/>
            <person name="Detter J.C."/>
            <person name="Han C."/>
            <person name="Tapia R."/>
            <person name="Land M."/>
            <person name="Hauser L."/>
            <person name="Jeffries C."/>
            <person name="Kyrpides N."/>
            <person name="Ivanova N."/>
            <person name="Mikhailova N."/>
            <person name="Brumm P."/>
            <person name="Mead D."/>
            <person name="Woyke T."/>
        </authorList>
    </citation>
    <scope>NUCLEOTIDE SEQUENCE [LARGE SCALE GENOMIC DNA]</scope>
    <source>
        <strain evidence="3">ATCC 21833 / DSM 2522 / FERM P-1141 / JCM 9156 / N-4</strain>
    </source>
</reference>
<dbReference type="EMBL" id="CP002394">
    <property type="protein sequence ID" value="ADU32110.1"/>
    <property type="molecule type" value="Genomic_DNA"/>
</dbReference>
<protein>
    <recommendedName>
        <fullName evidence="4">Lipoprotein</fullName>
    </recommendedName>
</protein>
<name>E6TUV8_EVAC2</name>
<sequence length="194" mass="22116" precursor="true">MIRMGLIFAAFFILIGCNNASETEVDNSIIEVEEKLQEELGAVIIPKYSDLGISYAYTYSDFNGDEDSTHAYVQYSDVVGEAFSDDVIAEWEENLIVETNNIYGPYEGEPIVFLQFTNEINDEVALNNSDQNTGEMIVDSHHVTYVINEAVGFYIYSFDTDHGSYTLGYDMEFFTFEETEEHIEDFISQIDEVE</sequence>
<keyword evidence="3" id="KW-1185">Reference proteome</keyword>
<gene>
    <name evidence="2" type="ordered locus">Bcell_3871</name>
</gene>
<keyword evidence="1" id="KW-0732">Signal</keyword>
<accession>E6TUV8</accession>
<dbReference type="AlphaFoldDB" id="E6TUV8"/>
<evidence type="ECO:0000313" key="3">
    <source>
        <dbReference type="Proteomes" id="UP000001401"/>
    </source>
</evidence>
<evidence type="ECO:0000313" key="2">
    <source>
        <dbReference type="EMBL" id="ADU32110.1"/>
    </source>
</evidence>
<dbReference type="KEGG" id="bco:Bcell_3871"/>
<dbReference type="PROSITE" id="PS51257">
    <property type="entry name" value="PROKAR_LIPOPROTEIN"/>
    <property type="match status" value="1"/>
</dbReference>
<evidence type="ECO:0000256" key="1">
    <source>
        <dbReference type="SAM" id="SignalP"/>
    </source>
</evidence>
<feature type="chain" id="PRO_5003212322" description="Lipoprotein" evidence="1">
    <location>
        <begin position="21"/>
        <end position="194"/>
    </location>
</feature>